<gene>
    <name evidence="6" type="ORF">AC578_9594</name>
</gene>
<dbReference type="FunFam" id="1.10.540.10:FF:000025">
    <property type="entry name" value="Related to Dibenzothiophene desulfurization enzyme C"/>
    <property type="match status" value="1"/>
</dbReference>
<evidence type="ECO:0000256" key="2">
    <source>
        <dbReference type="ARBA" id="ARBA00023002"/>
    </source>
</evidence>
<keyword evidence="7" id="KW-1185">Reference proteome</keyword>
<dbReference type="EMBL" id="LFZN01000234">
    <property type="protein sequence ID" value="KXS95090.1"/>
    <property type="molecule type" value="Genomic_DNA"/>
</dbReference>
<dbReference type="GO" id="GO:0006552">
    <property type="term" value="P:L-leucine catabolic process"/>
    <property type="evidence" value="ECO:0007669"/>
    <property type="project" value="TreeGrafter"/>
</dbReference>
<feature type="compositionally biased region" description="Polar residues" evidence="3">
    <location>
        <begin position="362"/>
        <end position="403"/>
    </location>
</feature>
<dbReference type="InterPro" id="IPR009100">
    <property type="entry name" value="AcylCoA_DH/oxidase_NM_dom_sf"/>
</dbReference>
<dbReference type="Pfam" id="PF08028">
    <property type="entry name" value="Acyl-CoA_dh_2"/>
    <property type="match status" value="1"/>
</dbReference>
<protein>
    <recommendedName>
        <fullName evidence="8">Acyl-CoA dehydrogenase C-terminal domain-containing protein</fullName>
    </recommendedName>
</protein>
<dbReference type="SUPFAM" id="SSF47203">
    <property type="entry name" value="Acyl-CoA dehydrogenase C-terminal domain-like"/>
    <property type="match status" value="1"/>
</dbReference>
<feature type="domain" description="Acyl-CoA dehydrogenase C-terminal" evidence="5">
    <location>
        <begin position="415"/>
        <end position="466"/>
    </location>
</feature>
<comment type="caution">
    <text evidence="6">The sequence shown here is derived from an EMBL/GenBank/DDBJ whole genome shotgun (WGS) entry which is preliminary data.</text>
</comment>
<feature type="region of interest" description="Disordered" evidence="3">
    <location>
        <begin position="356"/>
        <end position="410"/>
    </location>
</feature>
<dbReference type="InterPro" id="IPR013786">
    <property type="entry name" value="AcylCoA_DH/ox_N"/>
</dbReference>
<dbReference type="InterPro" id="IPR046373">
    <property type="entry name" value="Acyl-CoA_Oxase/DH_mid-dom_sf"/>
</dbReference>
<dbReference type="Gene3D" id="2.40.110.10">
    <property type="entry name" value="Butyryl-CoA Dehydrogenase, subunit A, domain 2"/>
    <property type="match status" value="1"/>
</dbReference>
<name>A0A139GY24_9PEZI</name>
<evidence type="ECO:0000256" key="1">
    <source>
        <dbReference type="ARBA" id="ARBA00022630"/>
    </source>
</evidence>
<dbReference type="FunFam" id="2.40.110.10:FF:000020">
    <property type="entry name" value="Putative acyl-CoA dehydrogenase YdbM"/>
    <property type="match status" value="1"/>
</dbReference>
<organism evidence="6 7">
    <name type="scientific">Pseudocercospora eumusae</name>
    <dbReference type="NCBI Taxonomy" id="321146"/>
    <lineage>
        <taxon>Eukaryota</taxon>
        <taxon>Fungi</taxon>
        <taxon>Dikarya</taxon>
        <taxon>Ascomycota</taxon>
        <taxon>Pezizomycotina</taxon>
        <taxon>Dothideomycetes</taxon>
        <taxon>Dothideomycetidae</taxon>
        <taxon>Mycosphaerellales</taxon>
        <taxon>Mycosphaerellaceae</taxon>
        <taxon>Pseudocercospora</taxon>
    </lineage>
</organism>
<dbReference type="SUPFAM" id="SSF56645">
    <property type="entry name" value="Acyl-CoA dehydrogenase NM domain-like"/>
    <property type="match status" value="1"/>
</dbReference>
<dbReference type="Gene3D" id="1.20.140.10">
    <property type="entry name" value="Butyryl-CoA Dehydrogenase, subunit A, domain 3"/>
    <property type="match status" value="1"/>
</dbReference>
<dbReference type="PANTHER" id="PTHR43884">
    <property type="entry name" value="ACYL-COA DEHYDROGENASE"/>
    <property type="match status" value="1"/>
</dbReference>
<dbReference type="AlphaFoldDB" id="A0A139GY24"/>
<keyword evidence="1" id="KW-0285">Flavoprotein</keyword>
<evidence type="ECO:0000259" key="4">
    <source>
        <dbReference type="Pfam" id="PF02771"/>
    </source>
</evidence>
<dbReference type="Proteomes" id="UP000070133">
    <property type="component" value="Unassembled WGS sequence"/>
</dbReference>
<dbReference type="Gene3D" id="1.10.540.10">
    <property type="entry name" value="Acyl-CoA dehydrogenase/oxidase, N-terminal domain"/>
    <property type="match status" value="1"/>
</dbReference>
<evidence type="ECO:0000256" key="3">
    <source>
        <dbReference type="SAM" id="MobiDB-lite"/>
    </source>
</evidence>
<accession>A0A139GY24</accession>
<evidence type="ECO:0000259" key="5">
    <source>
        <dbReference type="Pfam" id="PF08028"/>
    </source>
</evidence>
<evidence type="ECO:0000313" key="7">
    <source>
        <dbReference type="Proteomes" id="UP000070133"/>
    </source>
</evidence>
<proteinExistence type="predicted"/>
<dbReference type="OrthoDB" id="5356974at2759"/>
<dbReference type="Pfam" id="PF02771">
    <property type="entry name" value="Acyl-CoA_dh_N"/>
    <property type="match status" value="1"/>
</dbReference>
<dbReference type="PANTHER" id="PTHR43884:SF12">
    <property type="entry name" value="ISOVALERYL-COA DEHYDROGENASE, MITOCHONDRIAL-RELATED"/>
    <property type="match status" value="1"/>
</dbReference>
<dbReference type="InterPro" id="IPR037069">
    <property type="entry name" value="AcylCoA_DH/ox_N_sf"/>
</dbReference>
<dbReference type="GO" id="GO:0008470">
    <property type="term" value="F:3-methylbutanoyl-CoA dehydrogenase activity"/>
    <property type="evidence" value="ECO:0007669"/>
    <property type="project" value="TreeGrafter"/>
</dbReference>
<evidence type="ECO:0008006" key="8">
    <source>
        <dbReference type="Google" id="ProtNLM"/>
    </source>
</evidence>
<evidence type="ECO:0000313" key="6">
    <source>
        <dbReference type="EMBL" id="KXS95090.1"/>
    </source>
</evidence>
<feature type="domain" description="Acyl-CoA dehydrogenase/oxidase N-terminal" evidence="4">
    <location>
        <begin position="39"/>
        <end position="130"/>
    </location>
</feature>
<dbReference type="InterPro" id="IPR013107">
    <property type="entry name" value="Acyl-CoA_DH_C"/>
</dbReference>
<keyword evidence="2" id="KW-0560">Oxidoreductase</keyword>
<sequence length="492" mass="53865">MAKREYTDSAIYNAHHERFNRAGLPKDQAEWIQRAKEVSDILAEDAAKRDIENKSPRAEVSLLKSAGLLKVLGPQKYGGGEQSWETGYKVIREVAKGDGSLGMLLGYHLLWSTTANVVGTDEQQDSVQEAIIRNNFFVGGAVNPRDSDLKITSEGDELVFNGLKNFNTGGVVSDLTVLEGVLEGTEDHIFTLVKTEQPGIQFAHNWDNVGLRLTESGSVKIDNVRVPWTDALGWDPEKKKPIPEILGLPFASMLLPTIQLVFSNFYLGIAQGALAAATQYTLKGTRAWPFGGDNKDKAVDEWYILERYGEFRAHLAAADALADRVGAEVANLYKEAGQYGSVVDPETTSFKQHINPNYLANGRSSNASTGPNPPYSISTTGNFQVPQTNGHANGHTNGASTSRGRAGITAQRRGELAANVAHVKVVTTDTGLAVTAGIFEMLGARATGKKYGFDRYWRDIRTHSLHDPVAYKKREVGRFQLLGEIPEPTWYT</sequence>
<reference evidence="6 7" key="1">
    <citation type="submission" date="2015-07" db="EMBL/GenBank/DDBJ databases">
        <title>Comparative genomics of the Sigatoka disease complex on banana suggests a link between parallel evolutionary changes in Pseudocercospora fijiensis and Pseudocercospora eumusae and increased virulence on the banana host.</title>
        <authorList>
            <person name="Chang T.-C."/>
            <person name="Salvucci A."/>
            <person name="Crous P.W."/>
            <person name="Stergiopoulos I."/>
        </authorList>
    </citation>
    <scope>NUCLEOTIDE SEQUENCE [LARGE SCALE GENOMIC DNA]</scope>
    <source>
        <strain evidence="6 7">CBS 114824</strain>
    </source>
</reference>
<dbReference type="GO" id="GO:0050660">
    <property type="term" value="F:flavin adenine dinucleotide binding"/>
    <property type="evidence" value="ECO:0007669"/>
    <property type="project" value="InterPro"/>
</dbReference>
<dbReference type="InterPro" id="IPR036250">
    <property type="entry name" value="AcylCo_DH-like_C"/>
</dbReference>
<dbReference type="STRING" id="321146.A0A139GY24"/>